<evidence type="ECO:0000313" key="1">
    <source>
        <dbReference type="EMBL" id="KKL13148.1"/>
    </source>
</evidence>
<gene>
    <name evidence="1" type="ORF">LCGC14_2528640</name>
</gene>
<accession>A0A0F9DMD7</accession>
<dbReference type="EMBL" id="LAZR01040977">
    <property type="protein sequence ID" value="KKL13148.1"/>
    <property type="molecule type" value="Genomic_DNA"/>
</dbReference>
<sequence length="71" mass="8864">MKPVEKRLRDKIKWLEEDRVGICEDRKKYQEYISEKLRYFIKLTGKNEYALSSSMVEDISKLLQRVRWFYW</sequence>
<name>A0A0F9DMD7_9ZZZZ</name>
<proteinExistence type="predicted"/>
<dbReference type="AlphaFoldDB" id="A0A0F9DMD7"/>
<comment type="caution">
    <text evidence="1">The sequence shown here is derived from an EMBL/GenBank/DDBJ whole genome shotgun (WGS) entry which is preliminary data.</text>
</comment>
<organism evidence="1">
    <name type="scientific">marine sediment metagenome</name>
    <dbReference type="NCBI Taxonomy" id="412755"/>
    <lineage>
        <taxon>unclassified sequences</taxon>
        <taxon>metagenomes</taxon>
        <taxon>ecological metagenomes</taxon>
    </lineage>
</organism>
<reference evidence="1" key="1">
    <citation type="journal article" date="2015" name="Nature">
        <title>Complex archaea that bridge the gap between prokaryotes and eukaryotes.</title>
        <authorList>
            <person name="Spang A."/>
            <person name="Saw J.H."/>
            <person name="Jorgensen S.L."/>
            <person name="Zaremba-Niedzwiedzka K."/>
            <person name="Martijn J."/>
            <person name="Lind A.E."/>
            <person name="van Eijk R."/>
            <person name="Schleper C."/>
            <person name="Guy L."/>
            <person name="Ettema T.J."/>
        </authorList>
    </citation>
    <scope>NUCLEOTIDE SEQUENCE</scope>
</reference>
<protein>
    <submittedName>
        <fullName evidence="1">Uncharacterized protein</fullName>
    </submittedName>
</protein>